<gene>
    <name evidence="2" type="ORF">WJM97_01985</name>
</gene>
<evidence type="ECO:0000313" key="2">
    <source>
        <dbReference type="EMBL" id="WZB88488.1"/>
    </source>
</evidence>
<accession>A0ABZ2USV8</accession>
<dbReference type="Proteomes" id="UP001483337">
    <property type="component" value="Chromosome"/>
</dbReference>
<dbReference type="PANTHER" id="PTHR13800:SF12">
    <property type="entry name" value="TRANSIENT RECEPTOR POTENTIAL CATION CHANNEL SUBFAMILY M MEMBER-LIKE 2"/>
    <property type="match status" value="1"/>
</dbReference>
<proteinExistence type="predicted"/>
<organism evidence="2 3">
    <name type="scientific">Okeanomitos corallinicola TIOX110</name>
    <dbReference type="NCBI Taxonomy" id="3133117"/>
    <lineage>
        <taxon>Bacteria</taxon>
        <taxon>Bacillati</taxon>
        <taxon>Cyanobacteriota</taxon>
        <taxon>Cyanophyceae</taxon>
        <taxon>Nostocales</taxon>
        <taxon>Aphanizomenonaceae</taxon>
        <taxon>Okeanomitos</taxon>
    </lineage>
</organism>
<dbReference type="InterPro" id="IPR041482">
    <property type="entry name" value="LSDAT_prok"/>
</dbReference>
<feature type="domain" description="LSDAT prokaryote" evidence="1">
    <location>
        <begin position="39"/>
        <end position="229"/>
    </location>
</feature>
<evidence type="ECO:0000259" key="1">
    <source>
        <dbReference type="Pfam" id="PF18171"/>
    </source>
</evidence>
<dbReference type="InterPro" id="IPR050927">
    <property type="entry name" value="TRPM"/>
</dbReference>
<dbReference type="RefSeq" id="WP_353931395.1">
    <property type="nucleotide sequence ID" value="NZ_CP150886.1"/>
</dbReference>
<reference evidence="2 3" key="1">
    <citation type="submission" date="2024-04" db="EMBL/GenBank/DDBJ databases">
        <title>Okeanomitos corallinicola gen. &amp; sp. nov. (Nostocales, Cyanobacteria), a new toxic marine heterocyst-forming cyanobacterium from a coral reef.</title>
        <authorList>
            <person name="Li H."/>
            <person name="Li R."/>
            <person name="Kang J."/>
            <person name="Hii K.S."/>
            <person name="Mohamed H.F."/>
            <person name="Xu X."/>
            <person name="Luo Z."/>
        </authorList>
    </citation>
    <scope>NUCLEOTIDE SEQUENCE [LARGE SCALE GENOMIC DNA]</scope>
    <source>
        <strain evidence="2 3">TIOX110</strain>
    </source>
</reference>
<protein>
    <recommendedName>
        <fullName evidence="1">LSDAT prokaryote domain-containing protein</fullName>
    </recommendedName>
</protein>
<dbReference type="PANTHER" id="PTHR13800">
    <property type="entry name" value="TRANSIENT RECEPTOR POTENTIAL CATION CHANNEL, SUBFAMILY M, MEMBER 6"/>
    <property type="match status" value="1"/>
</dbReference>
<keyword evidence="3" id="KW-1185">Reference proteome</keyword>
<sequence>MTNPFSIAISNELTVPTIKVDSPEDLSKSMNDLGFHDPRPILVILGGAAKMSQTDLDRLRSLFVKVLAPVVEELGAFVVDGGTDFGVMQMIGQARAEISGKFALIGVTPVGKVALPGHTHSEEVTALEPNHSHFVLTPGTNWGDESPWLADVATVLAKGSPSVAILVNGGEISKQDVSHNLRANRPVLAVAGSGRLADTLAFALEGEASDEEVRELVASGLVQAIDFKDSFDSLTELIKSYLS</sequence>
<dbReference type="Pfam" id="PF18171">
    <property type="entry name" value="LSDAT_prok"/>
    <property type="match status" value="1"/>
</dbReference>
<name>A0ABZ2USV8_9CYAN</name>
<evidence type="ECO:0000313" key="3">
    <source>
        <dbReference type="Proteomes" id="UP001483337"/>
    </source>
</evidence>
<dbReference type="EMBL" id="CP150886">
    <property type="protein sequence ID" value="WZB88488.1"/>
    <property type="molecule type" value="Genomic_DNA"/>
</dbReference>